<dbReference type="InParanoid" id="A0A084QFG0"/>
<dbReference type="EMBL" id="KL660781">
    <property type="protein sequence ID" value="KFA62695.1"/>
    <property type="molecule type" value="Genomic_DNA"/>
</dbReference>
<dbReference type="PANTHER" id="PTHR12265:SF14">
    <property type="entry name" value="INDOLE-DITERPENE BIOSYNTHESIS PROTEIN PAXU"/>
    <property type="match status" value="1"/>
</dbReference>
<name>A0A084QFG0_STAC4</name>
<dbReference type="InterPro" id="IPR008547">
    <property type="entry name" value="DUF829_TMEM53"/>
</dbReference>
<reference evidence="1 2" key="1">
    <citation type="journal article" date="2014" name="BMC Genomics">
        <title>Comparative genome sequencing reveals chemotype-specific gene clusters in the toxigenic black mold Stachybotrys.</title>
        <authorList>
            <person name="Semeiks J."/>
            <person name="Borek D."/>
            <person name="Otwinowski Z."/>
            <person name="Grishin N.V."/>
        </authorList>
    </citation>
    <scope>NUCLEOTIDE SEQUENCE [LARGE SCALE GENOMIC DNA]</scope>
    <source>
        <strain evidence="1 2">IBT 40285</strain>
    </source>
</reference>
<keyword evidence="2" id="KW-1185">Reference proteome</keyword>
<dbReference type="Pfam" id="PF05705">
    <property type="entry name" value="DUF829"/>
    <property type="match status" value="1"/>
</dbReference>
<dbReference type="OMA" id="LWAGFLC"/>
<gene>
    <name evidence="1" type="ORF">S40285_05540</name>
</gene>
<dbReference type="HOGENOM" id="CLU_036503_0_0_1"/>
<dbReference type="PANTHER" id="PTHR12265">
    <property type="entry name" value="TRANSMEMBRANE PROTEIN 53"/>
    <property type="match status" value="1"/>
</dbReference>
<accession>A0A084QFG0</accession>
<dbReference type="AlphaFoldDB" id="A0A084QFG0"/>
<sequence length="288" mass="32270">MAAKSPAFPGFVSLTDQIFVREPDASDAPAPSHHPDIVMIYGWGDGLPKHVAKYCDGFRTLYPQAKQVAILSPIGRAMFSNLEQRSKFFLPLIYNLFPSTELPTKKPSILVHTMSNTGAVNFYATVYAFHQLYKQPFPHKLIVMDSTPGSTDFSLDNLGRWSRAMAYGTAGWFPWPFVVTQGIWATSITVSTGIGYVLGNESAGGWSAKAALDYTYEPKDARKLYMYSKEDDLIGWEDIELHASKARELGWSTDIESFQGSGHVGHMRKFPEQYWNAIKSSWECTQTQ</sequence>
<evidence type="ECO:0000313" key="1">
    <source>
        <dbReference type="EMBL" id="KFA62695.1"/>
    </source>
</evidence>
<organism evidence="1 2">
    <name type="scientific">Stachybotrys chlorohalonatus (strain IBT 40285)</name>
    <dbReference type="NCBI Taxonomy" id="1283841"/>
    <lineage>
        <taxon>Eukaryota</taxon>
        <taxon>Fungi</taxon>
        <taxon>Dikarya</taxon>
        <taxon>Ascomycota</taxon>
        <taxon>Pezizomycotina</taxon>
        <taxon>Sordariomycetes</taxon>
        <taxon>Hypocreomycetidae</taxon>
        <taxon>Hypocreales</taxon>
        <taxon>Stachybotryaceae</taxon>
        <taxon>Stachybotrys</taxon>
    </lineage>
</organism>
<dbReference type="OrthoDB" id="77878at2759"/>
<dbReference type="InterPro" id="IPR029058">
    <property type="entry name" value="AB_hydrolase_fold"/>
</dbReference>
<dbReference type="Proteomes" id="UP000028524">
    <property type="component" value="Unassembled WGS sequence"/>
</dbReference>
<evidence type="ECO:0000313" key="2">
    <source>
        <dbReference type="Proteomes" id="UP000028524"/>
    </source>
</evidence>
<protein>
    <submittedName>
        <fullName evidence="1">Uncharacterized protein</fullName>
    </submittedName>
</protein>
<dbReference type="SUPFAM" id="SSF53474">
    <property type="entry name" value="alpha/beta-Hydrolases"/>
    <property type="match status" value="1"/>
</dbReference>
<proteinExistence type="predicted"/>